<dbReference type="Pfam" id="PF03909">
    <property type="entry name" value="BSD"/>
    <property type="match status" value="1"/>
</dbReference>
<dbReference type="InterPro" id="IPR027079">
    <property type="entry name" value="Tfb1/GTF2H1"/>
</dbReference>
<dbReference type="EMBL" id="BNCP01000040">
    <property type="protein sequence ID" value="GIL87715.1"/>
    <property type="molecule type" value="Genomic_DNA"/>
</dbReference>
<sequence length="719" mass="75098">MAHEQQLITKRAWLGPGGPEGYLTVASSSLLWQPAPGSSQPGQEVRIPMAAITNNQRAKDKPLVRITVAASTQQQQQPTGPGPSLQHHVFQFESVADRDAALDVLTKVMAALAAGQSAGANGASGAAAAGVQEPAGSCAGPGEGPAVAGGFSRMQRQQMLGQDADLKALWEELVGGKVLSEADFWTGVASRLAAAQPAAWGTSVAGVGGGGGAARGPGGPLQRRRVGLSNILQKVEAEVDGRHQRVLRVSLTPEQVAQIFAEQPAVLRAYREHVPHRMGEEDFWRRYVRHEMHKESKRKARAEGLNPSAAAASVVDDAGGDIFREAAAAVAAEAAARPGAAASHRERVDPTLDLAASEGERYQGFGYAHAATREPELDSERLRLTASQQEAALGAAMSGLVLEDPDDLATAINRHGEVVLQGVEALTRVEAQLRAGHGSGATGHRAPPAQAAAAAAGPGPGSGGGDMSASPMDEDGGGGGDGQQKRRGRRRRHSAGLEDLHEPAAPQLDSLSIADPRRYFERMKDAAGDPHGGRGSRGFGARSGGLAGAAAVLAAVAPGGLPLPPLNPAAAEAALLEATPLARSLAEDEAAGPGGSAVLRSATGGIVRDPASSVPPETLAFLRRTVLAVNEACRHFWRSLPANTPARREKAGRLAKLLESKRSEVEALNDRARGVEGRFIRQLLKPPMEMLLAALVRWDEEHHKRVAQQAPGHHHHHHH</sequence>
<dbReference type="SUPFAM" id="SSF140383">
    <property type="entry name" value="BSD domain-like"/>
    <property type="match status" value="2"/>
</dbReference>
<dbReference type="GO" id="GO:0000439">
    <property type="term" value="C:transcription factor TFIIH core complex"/>
    <property type="evidence" value="ECO:0007669"/>
    <property type="project" value="InterPro"/>
</dbReference>
<dbReference type="Proteomes" id="UP000722791">
    <property type="component" value="Unassembled WGS sequence"/>
</dbReference>
<evidence type="ECO:0000313" key="6">
    <source>
        <dbReference type="Proteomes" id="UP000747110"/>
    </source>
</evidence>
<reference evidence="4" key="1">
    <citation type="journal article" date="2021" name="Proc. Natl. Acad. Sci. U.S.A.">
        <title>Three genomes in the algal genus Volvox reveal the fate of a haploid sex-determining region after a transition to homothallism.</title>
        <authorList>
            <person name="Yamamoto K."/>
            <person name="Hamaji T."/>
            <person name="Kawai-Toyooka H."/>
            <person name="Matsuzaki R."/>
            <person name="Takahashi F."/>
            <person name="Nishimura Y."/>
            <person name="Kawachi M."/>
            <person name="Noguchi H."/>
            <person name="Minakuchi Y."/>
            <person name="Umen J.G."/>
            <person name="Toyoda A."/>
            <person name="Nozaki H."/>
        </authorList>
    </citation>
    <scope>NUCLEOTIDE SEQUENCE</scope>
    <source>
        <strain evidence="4">NIES-3785</strain>
        <strain evidence="3">NIES-3786</strain>
    </source>
</reference>
<feature type="compositionally biased region" description="Low complexity" evidence="1">
    <location>
        <begin position="446"/>
        <end position="457"/>
    </location>
</feature>
<dbReference type="GO" id="GO:0006351">
    <property type="term" value="P:DNA-templated transcription"/>
    <property type="evidence" value="ECO:0007669"/>
    <property type="project" value="InterPro"/>
</dbReference>
<evidence type="ECO:0000313" key="5">
    <source>
        <dbReference type="Proteomes" id="UP000722791"/>
    </source>
</evidence>
<comment type="caution">
    <text evidence="4">The sequence shown here is derived from an EMBL/GenBank/DDBJ whole genome shotgun (WGS) entry which is preliminary data.</text>
</comment>
<dbReference type="Proteomes" id="UP000747110">
    <property type="component" value="Unassembled WGS sequence"/>
</dbReference>
<dbReference type="Gene3D" id="6.10.140.1200">
    <property type="match status" value="1"/>
</dbReference>
<evidence type="ECO:0000313" key="3">
    <source>
        <dbReference type="EMBL" id="GIL87715.1"/>
    </source>
</evidence>
<evidence type="ECO:0000259" key="2">
    <source>
        <dbReference type="PROSITE" id="PS50858"/>
    </source>
</evidence>
<dbReference type="AlphaFoldDB" id="A0A8J4LUT7"/>
<feature type="region of interest" description="Disordered" evidence="1">
    <location>
        <begin position="437"/>
        <end position="513"/>
    </location>
</feature>
<dbReference type="SMART" id="SM00751">
    <property type="entry name" value="BSD"/>
    <property type="match status" value="1"/>
</dbReference>
<keyword evidence="6" id="KW-1185">Reference proteome</keyword>
<dbReference type="OrthoDB" id="360521at2759"/>
<evidence type="ECO:0000256" key="1">
    <source>
        <dbReference type="SAM" id="MobiDB-lite"/>
    </source>
</evidence>
<dbReference type="PANTHER" id="PTHR12856">
    <property type="entry name" value="TRANSCRIPTION INITIATION FACTOR IIH-RELATED"/>
    <property type="match status" value="1"/>
</dbReference>
<accession>A0A8J4LUT7</accession>
<dbReference type="EMBL" id="BNCQ01000037">
    <property type="protein sequence ID" value="GIM11075.1"/>
    <property type="molecule type" value="Genomic_DNA"/>
</dbReference>
<dbReference type="InterPro" id="IPR035925">
    <property type="entry name" value="BSD_dom_sf"/>
</dbReference>
<protein>
    <recommendedName>
        <fullName evidence="2">BSD domain-containing protein</fullName>
    </recommendedName>
</protein>
<dbReference type="InterPro" id="IPR005607">
    <property type="entry name" value="BSD_dom"/>
</dbReference>
<proteinExistence type="predicted"/>
<feature type="compositionally biased region" description="Basic residues" evidence="1">
    <location>
        <begin position="485"/>
        <end position="494"/>
    </location>
</feature>
<organism evidence="4 5">
    <name type="scientific">Volvox reticuliferus</name>
    <dbReference type="NCBI Taxonomy" id="1737510"/>
    <lineage>
        <taxon>Eukaryota</taxon>
        <taxon>Viridiplantae</taxon>
        <taxon>Chlorophyta</taxon>
        <taxon>core chlorophytes</taxon>
        <taxon>Chlorophyceae</taxon>
        <taxon>CS clade</taxon>
        <taxon>Chlamydomonadales</taxon>
        <taxon>Volvocaceae</taxon>
        <taxon>Volvox</taxon>
    </lineage>
</organism>
<gene>
    <name evidence="3" type="ORF">Vretifemale_15753</name>
    <name evidence="4" type="ORF">Vretimale_14643</name>
</gene>
<feature type="domain" description="BSD" evidence="2">
    <location>
        <begin position="243"/>
        <end position="295"/>
    </location>
</feature>
<dbReference type="PROSITE" id="PS50858">
    <property type="entry name" value="BSD"/>
    <property type="match status" value="1"/>
</dbReference>
<evidence type="ECO:0000313" key="4">
    <source>
        <dbReference type="EMBL" id="GIM11075.1"/>
    </source>
</evidence>
<name>A0A8J4LUT7_9CHLO</name>
<dbReference type="GO" id="GO:0006289">
    <property type="term" value="P:nucleotide-excision repair"/>
    <property type="evidence" value="ECO:0007669"/>
    <property type="project" value="InterPro"/>
</dbReference>